<dbReference type="GO" id="GO:0015031">
    <property type="term" value="P:protein transport"/>
    <property type="evidence" value="ECO:0007669"/>
    <property type="project" value="UniProtKB-UniRule"/>
</dbReference>
<comment type="function">
    <text evidence="10 12">Involved in protein export. Acts as a chaperone by maintaining the newly synthesized protein in an open conformation. Functions as a peptidyl-prolyl cis-trans isomerase.</text>
</comment>
<dbReference type="SUPFAM" id="SSF102735">
    <property type="entry name" value="Trigger factor ribosome-binding domain"/>
    <property type="match status" value="1"/>
</dbReference>
<dbReference type="GO" id="GO:0043022">
    <property type="term" value="F:ribosome binding"/>
    <property type="evidence" value="ECO:0007669"/>
    <property type="project" value="TreeGrafter"/>
</dbReference>
<evidence type="ECO:0000256" key="13">
    <source>
        <dbReference type="PROSITE-ProRule" id="PRU00277"/>
    </source>
</evidence>
<dbReference type="GO" id="GO:0003755">
    <property type="term" value="F:peptidyl-prolyl cis-trans isomerase activity"/>
    <property type="evidence" value="ECO:0007669"/>
    <property type="project" value="UniProtKB-UniRule"/>
</dbReference>
<dbReference type="EMBL" id="FOXU01000003">
    <property type="protein sequence ID" value="SFQ47602.1"/>
    <property type="molecule type" value="Genomic_DNA"/>
</dbReference>
<organism evidence="16 17">
    <name type="scientific">Psychrobacillus psychrotolerans</name>
    <dbReference type="NCBI Taxonomy" id="126156"/>
    <lineage>
        <taxon>Bacteria</taxon>
        <taxon>Bacillati</taxon>
        <taxon>Bacillota</taxon>
        <taxon>Bacilli</taxon>
        <taxon>Bacillales</taxon>
        <taxon>Bacillaceae</taxon>
        <taxon>Psychrobacillus</taxon>
    </lineage>
</organism>
<dbReference type="GO" id="GO:0043335">
    <property type="term" value="P:protein unfolding"/>
    <property type="evidence" value="ECO:0007669"/>
    <property type="project" value="TreeGrafter"/>
</dbReference>
<dbReference type="Gene3D" id="3.30.70.1050">
    <property type="entry name" value="Trigger factor ribosome-binding domain"/>
    <property type="match status" value="1"/>
</dbReference>
<keyword evidence="17" id="KW-1185">Reference proteome</keyword>
<accession>A0A1I5YTU5</accession>
<keyword evidence="7 12" id="KW-0143">Chaperone</keyword>
<dbReference type="SUPFAM" id="SSF54534">
    <property type="entry name" value="FKBP-like"/>
    <property type="match status" value="1"/>
</dbReference>
<dbReference type="GO" id="GO:0051083">
    <property type="term" value="P:'de novo' cotranslational protein folding"/>
    <property type="evidence" value="ECO:0007669"/>
    <property type="project" value="TreeGrafter"/>
</dbReference>
<dbReference type="Pfam" id="PF00254">
    <property type="entry name" value="FKBP_C"/>
    <property type="match status" value="1"/>
</dbReference>
<dbReference type="STRING" id="126156.SAMN05421670_2245"/>
<comment type="similarity">
    <text evidence="2 12 14">Belongs to the FKBP-type PPIase family. Tig subfamily.</text>
</comment>
<evidence type="ECO:0000256" key="4">
    <source>
        <dbReference type="ARBA" id="ARBA00016902"/>
    </source>
</evidence>
<dbReference type="InterPro" id="IPR037041">
    <property type="entry name" value="Trigger_fac_C_sf"/>
</dbReference>
<dbReference type="InterPro" id="IPR005215">
    <property type="entry name" value="Trig_fac"/>
</dbReference>
<dbReference type="PIRSF" id="PIRSF003095">
    <property type="entry name" value="Trigger_factor"/>
    <property type="match status" value="1"/>
</dbReference>
<dbReference type="SUPFAM" id="SSF109998">
    <property type="entry name" value="Triger factor/SurA peptide-binding domain-like"/>
    <property type="match status" value="1"/>
</dbReference>
<evidence type="ECO:0000256" key="9">
    <source>
        <dbReference type="ARBA" id="ARBA00023306"/>
    </source>
</evidence>
<evidence type="ECO:0000256" key="3">
    <source>
        <dbReference type="ARBA" id="ARBA00013194"/>
    </source>
</evidence>
<evidence type="ECO:0000259" key="15">
    <source>
        <dbReference type="PROSITE" id="PS50059"/>
    </source>
</evidence>
<dbReference type="InterPro" id="IPR046357">
    <property type="entry name" value="PPIase_dom_sf"/>
</dbReference>
<dbReference type="HAMAP" id="MF_00303">
    <property type="entry name" value="Trigger_factor_Tig"/>
    <property type="match status" value="1"/>
</dbReference>
<dbReference type="InterPro" id="IPR001179">
    <property type="entry name" value="PPIase_FKBP_dom"/>
</dbReference>
<dbReference type="AlphaFoldDB" id="A0A1I5YTU5"/>
<dbReference type="FunFam" id="3.10.50.40:FF:000001">
    <property type="entry name" value="Trigger factor"/>
    <property type="match status" value="1"/>
</dbReference>
<dbReference type="Gene3D" id="1.10.3120.10">
    <property type="entry name" value="Trigger factor, C-terminal domain"/>
    <property type="match status" value="1"/>
</dbReference>
<evidence type="ECO:0000256" key="7">
    <source>
        <dbReference type="ARBA" id="ARBA00023186"/>
    </source>
</evidence>
<dbReference type="Pfam" id="PF05697">
    <property type="entry name" value="Trigger_N"/>
    <property type="match status" value="1"/>
</dbReference>
<keyword evidence="5 12" id="KW-0132">Cell division</keyword>
<dbReference type="PANTHER" id="PTHR30560:SF3">
    <property type="entry name" value="TRIGGER FACTOR-LIKE PROTEIN TIG, CHLOROPLASTIC"/>
    <property type="match status" value="1"/>
</dbReference>
<evidence type="ECO:0000256" key="12">
    <source>
        <dbReference type="HAMAP-Rule" id="MF_00303"/>
    </source>
</evidence>
<protein>
    <recommendedName>
        <fullName evidence="4 12">Trigger factor</fullName>
        <shortName evidence="12">TF</shortName>
        <ecNumber evidence="3 12">5.2.1.8</ecNumber>
    </recommendedName>
    <alternativeName>
        <fullName evidence="11 12">PPIase</fullName>
    </alternativeName>
</protein>
<sequence length="430" mass="47632">MSMDQTVKWEKQEGNNGLLTVEVTAQEVSKGLDQAFKKVVKQINVPGFRKGKMPRQMFEKMYGVESLFQEALDIILPHAYGHAVEDAGIDPVDQPEIDIVTMEKGQPLVFTAKVVVKPEVTLGDYKGLEVTKLEETVTDEEIDEQLKSNQTRLAELVVKEDAIVDGDTAVIDFEGFVDGEAFEGGAGTDYPLEIGSNSFIPGFEEQLVGAKTGDAKDVEVTFPEEYHAAELAGKSATFKVTVKEVKGKELPELNDDFAKEVDAEVEGIDALRTKLKEATAEEKKQLAAQTLRDTLVEAAAENATIDIPEAMIKSETDRMLQEFGQRLEQQGMNLDLYYQFSGQDEEALRTQMTEDAKSRVKVSLTLEAIAKAEKIEATEEDIDAELEKMSAQFNMKLEDIKRALGGTDVLANDLRFQKTVEFLVENAKIS</sequence>
<evidence type="ECO:0000256" key="11">
    <source>
        <dbReference type="ARBA" id="ARBA00029986"/>
    </source>
</evidence>
<keyword evidence="8 12" id="KW-0413">Isomerase</keyword>
<comment type="subcellular location">
    <subcellularLocation>
        <location evidence="12">Cytoplasm</location>
    </subcellularLocation>
    <text evidence="12">About half TF is bound to the ribosome near the polypeptide exit tunnel while the other half is free in the cytoplasm.</text>
</comment>
<comment type="domain">
    <text evidence="12">Consists of 3 domains; the N-terminus binds the ribosome, the middle domain has PPIase activity, while the C-terminus has intrinsic chaperone activity on its own.</text>
</comment>
<dbReference type="Gene3D" id="3.10.50.40">
    <property type="match status" value="1"/>
</dbReference>
<dbReference type="GO" id="GO:0044183">
    <property type="term" value="F:protein folding chaperone"/>
    <property type="evidence" value="ECO:0007669"/>
    <property type="project" value="TreeGrafter"/>
</dbReference>
<dbReference type="InterPro" id="IPR008881">
    <property type="entry name" value="Trigger_fac_ribosome-bd_bac"/>
</dbReference>
<keyword evidence="6 12" id="KW-0697">Rotamase</keyword>
<evidence type="ECO:0000256" key="14">
    <source>
        <dbReference type="RuleBase" id="RU003914"/>
    </source>
</evidence>
<evidence type="ECO:0000256" key="1">
    <source>
        <dbReference type="ARBA" id="ARBA00000971"/>
    </source>
</evidence>
<dbReference type="NCBIfam" id="TIGR00115">
    <property type="entry name" value="tig"/>
    <property type="match status" value="1"/>
</dbReference>
<dbReference type="Pfam" id="PF05698">
    <property type="entry name" value="Trigger_C"/>
    <property type="match status" value="1"/>
</dbReference>
<dbReference type="InterPro" id="IPR027304">
    <property type="entry name" value="Trigger_fact/SurA_dom_sf"/>
</dbReference>
<evidence type="ECO:0000256" key="8">
    <source>
        <dbReference type="ARBA" id="ARBA00023235"/>
    </source>
</evidence>
<evidence type="ECO:0000313" key="16">
    <source>
        <dbReference type="EMBL" id="SFQ47602.1"/>
    </source>
</evidence>
<dbReference type="GO" id="GO:0051301">
    <property type="term" value="P:cell division"/>
    <property type="evidence" value="ECO:0007669"/>
    <property type="project" value="UniProtKB-KW"/>
</dbReference>
<gene>
    <name evidence="12" type="primary">tig</name>
    <name evidence="16" type="ORF">SAMN05421670_2245</name>
</gene>
<evidence type="ECO:0000256" key="6">
    <source>
        <dbReference type="ARBA" id="ARBA00023110"/>
    </source>
</evidence>
<dbReference type="PROSITE" id="PS50059">
    <property type="entry name" value="FKBP_PPIASE"/>
    <property type="match status" value="1"/>
</dbReference>
<evidence type="ECO:0000256" key="5">
    <source>
        <dbReference type="ARBA" id="ARBA00022618"/>
    </source>
</evidence>
<dbReference type="PANTHER" id="PTHR30560">
    <property type="entry name" value="TRIGGER FACTOR CHAPERONE AND PEPTIDYL-PROLYL CIS/TRANS ISOMERASE"/>
    <property type="match status" value="1"/>
</dbReference>
<dbReference type="EC" id="5.2.1.8" evidence="3 12"/>
<reference evidence="17" key="1">
    <citation type="submission" date="2016-10" db="EMBL/GenBank/DDBJ databases">
        <authorList>
            <person name="Varghese N."/>
            <person name="Submissions S."/>
        </authorList>
    </citation>
    <scope>NUCLEOTIDE SEQUENCE [LARGE SCALE GENOMIC DNA]</scope>
    <source>
        <strain evidence="17">DSM 11706</strain>
    </source>
</reference>
<comment type="catalytic activity">
    <reaction evidence="1 12 13">
        <text>[protein]-peptidylproline (omega=180) = [protein]-peptidylproline (omega=0)</text>
        <dbReference type="Rhea" id="RHEA:16237"/>
        <dbReference type="Rhea" id="RHEA-COMP:10747"/>
        <dbReference type="Rhea" id="RHEA-COMP:10748"/>
        <dbReference type="ChEBI" id="CHEBI:83833"/>
        <dbReference type="ChEBI" id="CHEBI:83834"/>
        <dbReference type="EC" id="5.2.1.8"/>
    </reaction>
</comment>
<dbReference type="GO" id="GO:0005737">
    <property type="term" value="C:cytoplasm"/>
    <property type="evidence" value="ECO:0007669"/>
    <property type="project" value="UniProtKB-SubCell"/>
</dbReference>
<evidence type="ECO:0000256" key="2">
    <source>
        <dbReference type="ARBA" id="ARBA00005464"/>
    </source>
</evidence>
<dbReference type="InterPro" id="IPR008880">
    <property type="entry name" value="Trigger_fac_C"/>
</dbReference>
<evidence type="ECO:0000313" key="17">
    <source>
        <dbReference type="Proteomes" id="UP000198734"/>
    </source>
</evidence>
<keyword evidence="9 12" id="KW-0131">Cell cycle</keyword>
<proteinExistence type="inferred from homology"/>
<feature type="domain" description="PPIase FKBP-type" evidence="15">
    <location>
        <begin position="166"/>
        <end position="251"/>
    </location>
</feature>
<dbReference type="Proteomes" id="UP000198734">
    <property type="component" value="Unassembled WGS sequence"/>
</dbReference>
<keyword evidence="12" id="KW-0963">Cytoplasm</keyword>
<dbReference type="InterPro" id="IPR036611">
    <property type="entry name" value="Trigger_fac_ribosome-bd_sf"/>
</dbReference>
<name>A0A1I5YTU5_9BACI</name>
<evidence type="ECO:0000256" key="10">
    <source>
        <dbReference type="ARBA" id="ARBA00024849"/>
    </source>
</evidence>